<keyword evidence="2" id="KW-0648">Protein biosynthesis</keyword>
<dbReference type="Gene3D" id="3.10.50.30">
    <property type="entry name" value="Transcription elongation factor, GreA/GreB, C-terminal domain"/>
    <property type="match status" value="1"/>
</dbReference>
<dbReference type="InterPro" id="IPR001437">
    <property type="entry name" value="Tscrpt_elong_fac_GreA/B_C"/>
</dbReference>
<evidence type="ECO:0000313" key="2">
    <source>
        <dbReference type="EMBL" id="MBL4913813.1"/>
    </source>
</evidence>
<organism evidence="2 3">
    <name type="scientific">Shewanella schlegeliana</name>
    <dbReference type="NCBI Taxonomy" id="190308"/>
    <lineage>
        <taxon>Bacteria</taxon>
        <taxon>Pseudomonadati</taxon>
        <taxon>Pseudomonadota</taxon>
        <taxon>Gammaproteobacteria</taxon>
        <taxon>Alteromonadales</taxon>
        <taxon>Shewanellaceae</taxon>
        <taxon>Shewanella</taxon>
    </lineage>
</organism>
<feature type="domain" description="Transcription elongation factor GreA/GreB C-terminal" evidence="1">
    <location>
        <begin position="85"/>
        <end position="164"/>
    </location>
</feature>
<evidence type="ECO:0000259" key="1">
    <source>
        <dbReference type="Pfam" id="PF01272"/>
    </source>
</evidence>
<gene>
    <name evidence="2" type="ORF">JMA39_11850</name>
</gene>
<comment type="caution">
    <text evidence="2">The sequence shown here is derived from an EMBL/GenBank/DDBJ whole genome shotgun (WGS) entry which is preliminary data.</text>
</comment>
<dbReference type="InterPro" id="IPR036953">
    <property type="entry name" value="GreA/GreB_C_sf"/>
</dbReference>
<proteinExistence type="predicted"/>
<evidence type="ECO:0000313" key="3">
    <source>
        <dbReference type="Proteomes" id="UP000604898"/>
    </source>
</evidence>
<keyword evidence="3" id="KW-1185">Reference proteome</keyword>
<dbReference type="GO" id="GO:0003746">
    <property type="term" value="F:translation elongation factor activity"/>
    <property type="evidence" value="ECO:0007669"/>
    <property type="project" value="UniProtKB-KW"/>
</dbReference>
<dbReference type="EMBL" id="JAESVD010000006">
    <property type="protein sequence ID" value="MBL4913813.1"/>
    <property type="molecule type" value="Genomic_DNA"/>
</dbReference>
<keyword evidence="2" id="KW-0251">Elongation factor</keyword>
<dbReference type="SUPFAM" id="SSF54534">
    <property type="entry name" value="FKBP-like"/>
    <property type="match status" value="1"/>
</dbReference>
<dbReference type="Pfam" id="PF01272">
    <property type="entry name" value="GreA_GreB"/>
    <property type="match status" value="1"/>
</dbReference>
<dbReference type="Proteomes" id="UP000604898">
    <property type="component" value="Unassembled WGS sequence"/>
</dbReference>
<protein>
    <submittedName>
        <fullName evidence="2">GreA/GreB family elongation factor</fullName>
    </submittedName>
</protein>
<name>A0ABS1SZ56_9GAMM</name>
<dbReference type="RefSeq" id="WP_202722073.1">
    <property type="nucleotide sequence ID" value="NZ_BPEX01000005.1"/>
</dbReference>
<accession>A0ABS1SZ56</accession>
<sequence>MLSINRLHHLIRQELEKALTSAIAAAKRAHETATDTESIAKSKYETFGLEASYLAHGQSVRVAQCQADIRDFETMFTRLSDVSETNAKVEVGKLVELMDTEGKCQFLFVGPSAGGLKVTFDKYSVMIVTLASPLGQAMINKLQGDEFSLLVAGRRRDYEIVMVSS</sequence>
<reference evidence="2 3" key="1">
    <citation type="submission" date="2021-01" db="EMBL/GenBank/DDBJ databases">
        <title>Genome sequence of Shewanella schlegeliana JCM 11561.</title>
        <authorList>
            <person name="Zhang H."/>
            <person name="Li C."/>
        </authorList>
    </citation>
    <scope>NUCLEOTIDE SEQUENCE [LARGE SCALE GENOMIC DNA]</scope>
    <source>
        <strain evidence="2 3">JCM 11561</strain>
    </source>
</reference>